<evidence type="ECO:0000256" key="7">
    <source>
        <dbReference type="ARBA" id="ARBA00023027"/>
    </source>
</evidence>
<dbReference type="Pfam" id="PF01467">
    <property type="entry name" value="CTP_transf_like"/>
    <property type="match status" value="1"/>
</dbReference>
<dbReference type="HAMAP" id="MF_00244">
    <property type="entry name" value="NaMN_adenylyltr"/>
    <property type="match status" value="1"/>
</dbReference>
<protein>
    <submittedName>
        <fullName evidence="9">Predicted nucleotidyltransferase</fullName>
    </submittedName>
</protein>
<evidence type="ECO:0000313" key="12">
    <source>
        <dbReference type="Proteomes" id="UP000078560"/>
    </source>
</evidence>
<evidence type="ECO:0000256" key="1">
    <source>
        <dbReference type="ARBA" id="ARBA00004790"/>
    </source>
</evidence>
<comment type="pathway">
    <text evidence="1">Cofactor biosynthesis; NAD(+) biosynthesis.</text>
</comment>
<keyword evidence="7" id="KW-0520">NAD</keyword>
<feature type="domain" description="Cytidyltransferase-like" evidence="8">
    <location>
        <begin position="15"/>
        <end position="181"/>
    </location>
</feature>
<evidence type="ECO:0000313" key="9">
    <source>
        <dbReference type="EMBL" id="SBS86118.1"/>
    </source>
</evidence>
<evidence type="ECO:0000313" key="11">
    <source>
        <dbReference type="Proteomes" id="UP000078546"/>
    </source>
</evidence>
<dbReference type="GO" id="GO:0009435">
    <property type="term" value="P:NAD+ biosynthetic process"/>
    <property type="evidence" value="ECO:0007669"/>
    <property type="project" value="UniProtKB-UniPathway"/>
</dbReference>
<name>A0A1A8W036_PLAOA</name>
<dbReference type="InterPro" id="IPR014729">
    <property type="entry name" value="Rossmann-like_a/b/a_fold"/>
</dbReference>
<dbReference type="GO" id="GO:0070566">
    <property type="term" value="F:adenylyltransferase activity"/>
    <property type="evidence" value="ECO:0007669"/>
    <property type="project" value="UniProtKB-ARBA"/>
</dbReference>
<dbReference type="Proteomes" id="UP000078546">
    <property type="component" value="Unassembled WGS sequence"/>
</dbReference>
<dbReference type="EMBL" id="FLQV01000600">
    <property type="protein sequence ID" value="SBS96481.1"/>
    <property type="molecule type" value="Genomic_DNA"/>
</dbReference>
<dbReference type="InterPro" id="IPR005248">
    <property type="entry name" value="NadD/NMNAT"/>
</dbReference>
<reference evidence="11 12" key="1">
    <citation type="submission" date="2016-05" db="EMBL/GenBank/DDBJ databases">
        <authorList>
            <person name="Naeem Raeece"/>
        </authorList>
    </citation>
    <scope>NUCLEOTIDE SEQUENCE [LARGE SCALE GENOMIC DNA]</scope>
</reference>
<dbReference type="PANTHER" id="PTHR39321:SF3">
    <property type="entry name" value="PHOSPHOPANTETHEINE ADENYLYLTRANSFERASE"/>
    <property type="match status" value="1"/>
</dbReference>
<keyword evidence="2" id="KW-0662">Pyridine nucleotide biosynthesis</keyword>
<dbReference type="PANTHER" id="PTHR39321">
    <property type="entry name" value="NICOTINATE-NUCLEOTIDE ADENYLYLTRANSFERASE-RELATED"/>
    <property type="match status" value="1"/>
</dbReference>
<proteinExistence type="inferred from homology"/>
<dbReference type="UniPathway" id="UPA00253">
    <property type="reaction ID" value="UER00600"/>
</dbReference>
<dbReference type="AlphaFoldDB" id="A0A1A8W036"/>
<keyword evidence="4" id="KW-0548">Nucleotidyltransferase</keyword>
<dbReference type="SUPFAM" id="SSF52374">
    <property type="entry name" value="Nucleotidylyl transferase"/>
    <property type="match status" value="1"/>
</dbReference>
<organism evidence="9 12">
    <name type="scientific">Plasmodium ovale curtisi</name>
    <dbReference type="NCBI Taxonomy" id="864141"/>
    <lineage>
        <taxon>Eukaryota</taxon>
        <taxon>Sar</taxon>
        <taxon>Alveolata</taxon>
        <taxon>Apicomplexa</taxon>
        <taxon>Aconoidasida</taxon>
        <taxon>Haemosporida</taxon>
        <taxon>Plasmodiidae</taxon>
        <taxon>Plasmodium</taxon>
        <taxon>Plasmodium (Plasmodium)</taxon>
    </lineage>
</organism>
<evidence type="ECO:0000256" key="4">
    <source>
        <dbReference type="ARBA" id="ARBA00022695"/>
    </source>
</evidence>
<dbReference type="InterPro" id="IPR004821">
    <property type="entry name" value="Cyt_trans-like"/>
</dbReference>
<sequence>MCPIPCNTMNKNVCIYGGSFDPITYAHEMVLVEVSNLNWIDEIWVVICRCRDDKDLAAFEHRYNMFSLIMNNNTSNMLKNKIFIKDLECKDATTPTYDLLKTQKERYPNYTFYFTIGSDLLNDIFNWDNGEELVLENNFIIVERGNYNIDENVLKKFPKYYLIKIENMSFVNYISSSDTRKILTKKNDFEDLKKYTHPIVIDYIKKYNLYDYNVGYPTMG</sequence>
<evidence type="ECO:0000259" key="8">
    <source>
        <dbReference type="Pfam" id="PF01467"/>
    </source>
</evidence>
<evidence type="ECO:0000256" key="6">
    <source>
        <dbReference type="ARBA" id="ARBA00022840"/>
    </source>
</evidence>
<dbReference type="EMBL" id="FLQU01000473">
    <property type="protein sequence ID" value="SBS86118.1"/>
    <property type="molecule type" value="Genomic_DNA"/>
</dbReference>
<dbReference type="Gene3D" id="3.40.50.620">
    <property type="entry name" value="HUPs"/>
    <property type="match status" value="1"/>
</dbReference>
<dbReference type="Proteomes" id="UP000078560">
    <property type="component" value="Unassembled WGS sequence"/>
</dbReference>
<gene>
    <name evidence="10" type="ORF">POVCU1_032670</name>
    <name evidence="9" type="ORF">POVCU2_0035350</name>
</gene>
<reference evidence="9" key="2">
    <citation type="submission" date="2016-05" db="EMBL/GenBank/DDBJ databases">
        <authorList>
            <person name="Lavstsen T."/>
            <person name="Jespersen J.S."/>
        </authorList>
    </citation>
    <scope>NUCLEOTIDE SEQUENCE [LARGE SCALE GENOMIC DNA]</scope>
</reference>
<keyword evidence="6" id="KW-0067">ATP-binding</keyword>
<keyword evidence="5" id="KW-0547">Nucleotide-binding</keyword>
<dbReference type="GO" id="GO:0005524">
    <property type="term" value="F:ATP binding"/>
    <property type="evidence" value="ECO:0007669"/>
    <property type="project" value="UniProtKB-KW"/>
</dbReference>
<evidence type="ECO:0000313" key="10">
    <source>
        <dbReference type="EMBL" id="SBS96481.1"/>
    </source>
</evidence>
<evidence type="ECO:0000256" key="5">
    <source>
        <dbReference type="ARBA" id="ARBA00022741"/>
    </source>
</evidence>
<keyword evidence="3 9" id="KW-0808">Transferase</keyword>
<evidence type="ECO:0000256" key="3">
    <source>
        <dbReference type="ARBA" id="ARBA00022679"/>
    </source>
</evidence>
<dbReference type="CDD" id="cd02165">
    <property type="entry name" value="NMNAT"/>
    <property type="match status" value="1"/>
</dbReference>
<accession>A0A1A8W036</accession>
<evidence type="ECO:0000256" key="2">
    <source>
        <dbReference type="ARBA" id="ARBA00022642"/>
    </source>
</evidence>